<protein>
    <submittedName>
        <fullName evidence="1">Uncharacterized protein</fullName>
    </submittedName>
</protein>
<keyword evidence="2" id="KW-1185">Reference proteome</keyword>
<name>A0ACC3SIQ0_9PEZI</name>
<comment type="caution">
    <text evidence="1">The sequence shown here is derived from an EMBL/GenBank/DDBJ whole genome shotgun (WGS) entry which is preliminary data.</text>
</comment>
<dbReference type="Proteomes" id="UP001320706">
    <property type="component" value="Unassembled WGS sequence"/>
</dbReference>
<gene>
    <name evidence="1" type="ORF">M8818_002715</name>
</gene>
<reference evidence="1" key="1">
    <citation type="submission" date="2024-02" db="EMBL/GenBank/DDBJ databases">
        <title>Metagenome Assembled Genome of Zalaria obscura JY119.</title>
        <authorList>
            <person name="Vighnesh L."/>
            <person name="Jagadeeshwari U."/>
            <person name="Venkata Ramana C."/>
            <person name="Sasikala C."/>
        </authorList>
    </citation>
    <scope>NUCLEOTIDE SEQUENCE</scope>
    <source>
        <strain evidence="1">JY119</strain>
    </source>
</reference>
<accession>A0ACC3SIQ0</accession>
<evidence type="ECO:0000313" key="1">
    <source>
        <dbReference type="EMBL" id="KAK8213416.1"/>
    </source>
</evidence>
<evidence type="ECO:0000313" key="2">
    <source>
        <dbReference type="Proteomes" id="UP001320706"/>
    </source>
</evidence>
<organism evidence="1 2">
    <name type="scientific">Zalaria obscura</name>
    <dbReference type="NCBI Taxonomy" id="2024903"/>
    <lineage>
        <taxon>Eukaryota</taxon>
        <taxon>Fungi</taxon>
        <taxon>Dikarya</taxon>
        <taxon>Ascomycota</taxon>
        <taxon>Pezizomycotina</taxon>
        <taxon>Dothideomycetes</taxon>
        <taxon>Dothideomycetidae</taxon>
        <taxon>Dothideales</taxon>
        <taxon>Zalariaceae</taxon>
        <taxon>Zalaria</taxon>
    </lineage>
</organism>
<dbReference type="EMBL" id="JAMKPW020000011">
    <property type="protein sequence ID" value="KAK8213416.1"/>
    <property type="molecule type" value="Genomic_DNA"/>
</dbReference>
<proteinExistence type="predicted"/>
<sequence length="66" mass="7443">MTASTSNAPQDTTVVVLRQAQPANRRSLPSQTAIPYKECPHRTGHLRLRYSRLYVKVVHAITVISR</sequence>